<evidence type="ECO:0000256" key="2">
    <source>
        <dbReference type="ARBA" id="ARBA00022679"/>
    </source>
</evidence>
<feature type="chain" id="PRO_5012035776" evidence="4">
    <location>
        <begin position="23"/>
        <end position="402"/>
    </location>
</feature>
<dbReference type="Pfam" id="PF02801">
    <property type="entry name" value="Ketoacyl-synt_C"/>
    <property type="match status" value="1"/>
</dbReference>
<dbReference type="AlphaFoldDB" id="A0A212R460"/>
<dbReference type="InterPro" id="IPR016039">
    <property type="entry name" value="Thiolase-like"/>
</dbReference>
<dbReference type="PANTHER" id="PTHR11712">
    <property type="entry name" value="POLYKETIDE SYNTHASE-RELATED"/>
    <property type="match status" value="1"/>
</dbReference>
<dbReference type="PANTHER" id="PTHR11712:SF320">
    <property type="entry name" value="BETA-KETOACYL SYNTHASE"/>
    <property type="match status" value="1"/>
</dbReference>
<evidence type="ECO:0000313" key="6">
    <source>
        <dbReference type="EMBL" id="SNB66792.1"/>
    </source>
</evidence>
<protein>
    <submittedName>
        <fullName evidence="6">3-oxoacyl-[acyl-carrier-protein] synthase-1</fullName>
    </submittedName>
</protein>
<dbReference type="InterPro" id="IPR014030">
    <property type="entry name" value="Ketoacyl_synth_N"/>
</dbReference>
<dbReference type="PROSITE" id="PS52004">
    <property type="entry name" value="KS3_2"/>
    <property type="match status" value="1"/>
</dbReference>
<dbReference type="NCBIfam" id="NF006618">
    <property type="entry name" value="PRK09185.1"/>
    <property type="match status" value="1"/>
</dbReference>
<dbReference type="SMART" id="SM00825">
    <property type="entry name" value="PKS_KS"/>
    <property type="match status" value="1"/>
</dbReference>
<evidence type="ECO:0000313" key="7">
    <source>
        <dbReference type="Proteomes" id="UP000197065"/>
    </source>
</evidence>
<evidence type="ECO:0000259" key="5">
    <source>
        <dbReference type="PROSITE" id="PS52004"/>
    </source>
</evidence>
<dbReference type="InterPro" id="IPR014031">
    <property type="entry name" value="Ketoacyl_synth_C"/>
</dbReference>
<keyword evidence="7" id="KW-1185">Reference proteome</keyword>
<dbReference type="GO" id="GO:0004315">
    <property type="term" value="F:3-oxoacyl-[acyl-carrier-protein] synthase activity"/>
    <property type="evidence" value="ECO:0007669"/>
    <property type="project" value="TreeGrafter"/>
</dbReference>
<reference evidence="6 7" key="1">
    <citation type="submission" date="2017-06" db="EMBL/GenBank/DDBJ databases">
        <authorList>
            <person name="Kim H.J."/>
            <person name="Triplett B.A."/>
        </authorList>
    </citation>
    <scope>NUCLEOTIDE SEQUENCE [LARGE SCALE GENOMIC DNA]</scope>
    <source>
        <strain evidence="6 7">B29T1</strain>
    </source>
</reference>
<comment type="similarity">
    <text evidence="1 3">Belongs to the thiolase-like superfamily. Beta-ketoacyl-ACP synthases family.</text>
</comment>
<proteinExistence type="inferred from homology"/>
<accession>A0A212R460</accession>
<keyword evidence="2 3" id="KW-0808">Transferase</keyword>
<evidence type="ECO:0000256" key="1">
    <source>
        <dbReference type="ARBA" id="ARBA00008467"/>
    </source>
</evidence>
<feature type="signal peptide" evidence="4">
    <location>
        <begin position="1"/>
        <end position="22"/>
    </location>
</feature>
<organism evidence="6 7">
    <name type="scientific">Arboricoccus pini</name>
    <dbReference type="NCBI Taxonomy" id="1963835"/>
    <lineage>
        <taxon>Bacteria</taxon>
        <taxon>Pseudomonadati</taxon>
        <taxon>Pseudomonadota</taxon>
        <taxon>Alphaproteobacteria</taxon>
        <taxon>Geminicoccales</taxon>
        <taxon>Geminicoccaceae</taxon>
        <taxon>Arboricoccus</taxon>
    </lineage>
</organism>
<keyword evidence="4" id="KW-0732">Signal</keyword>
<dbReference type="GO" id="GO:0006633">
    <property type="term" value="P:fatty acid biosynthetic process"/>
    <property type="evidence" value="ECO:0007669"/>
    <property type="project" value="TreeGrafter"/>
</dbReference>
<dbReference type="Proteomes" id="UP000197065">
    <property type="component" value="Unassembled WGS sequence"/>
</dbReference>
<sequence>MSPGTRMAPLALSAMTAVSAMGQGLAAMRLALKTRHCPLRPCDFPHIELPTWIGRVEGVEEASLPASLAAFDCRNNRLVLMALESDDFMHDVATAVRRYGPTRIGVVLGTSTSGIEEGEHAYRQRDPATGHLPGHFDFVRTQDLFAATRFVRTILGLRGPGFAVSNACASSAKAFADAAMLIETGLCDAVVVGGADSLCGITLHGFNSLDLLAPGPCRPFAADRDGLSIGEGAAFALLERQSHAENGQVSLLGHGASTDAHHMSSPHPDGAGAILAIRQALALADLSPETIDYVNFHGTGTLGNDAVEDKAVFATLGGQTPCSSTKGWTGHTLGASGAMEALITSLSLIEGLVPGCLNVAEVDPLCRSRVVTANLARPLKIALSNSFGFGGSNCSLVLGRAA</sequence>
<dbReference type="InterPro" id="IPR000794">
    <property type="entry name" value="Beta-ketoacyl_synthase"/>
</dbReference>
<dbReference type="GO" id="GO:0005829">
    <property type="term" value="C:cytosol"/>
    <property type="evidence" value="ECO:0007669"/>
    <property type="project" value="TreeGrafter"/>
</dbReference>
<dbReference type="CDD" id="cd00834">
    <property type="entry name" value="KAS_I_II"/>
    <property type="match status" value="1"/>
</dbReference>
<feature type="domain" description="Ketosynthase family 3 (KS3)" evidence="5">
    <location>
        <begin position="1"/>
        <end position="400"/>
    </location>
</feature>
<dbReference type="Pfam" id="PF00109">
    <property type="entry name" value="ketoacyl-synt"/>
    <property type="match status" value="1"/>
</dbReference>
<evidence type="ECO:0000256" key="3">
    <source>
        <dbReference type="RuleBase" id="RU003694"/>
    </source>
</evidence>
<name>A0A212R460_9PROT</name>
<dbReference type="Gene3D" id="3.40.47.10">
    <property type="match status" value="1"/>
</dbReference>
<dbReference type="InterPro" id="IPR020841">
    <property type="entry name" value="PKS_Beta-ketoAc_synthase_dom"/>
</dbReference>
<gene>
    <name evidence="6" type="ORF">SAMN07250955_105190</name>
</gene>
<evidence type="ECO:0000256" key="4">
    <source>
        <dbReference type="SAM" id="SignalP"/>
    </source>
</evidence>
<dbReference type="EMBL" id="FYEH01000005">
    <property type="protein sequence ID" value="SNB66792.1"/>
    <property type="molecule type" value="Genomic_DNA"/>
</dbReference>
<dbReference type="SUPFAM" id="SSF53901">
    <property type="entry name" value="Thiolase-like"/>
    <property type="match status" value="2"/>
</dbReference>